<organism evidence="3 4">
    <name type="scientific">Fraxinus pennsylvanica</name>
    <dbReference type="NCBI Taxonomy" id="56036"/>
    <lineage>
        <taxon>Eukaryota</taxon>
        <taxon>Viridiplantae</taxon>
        <taxon>Streptophyta</taxon>
        <taxon>Embryophyta</taxon>
        <taxon>Tracheophyta</taxon>
        <taxon>Spermatophyta</taxon>
        <taxon>Magnoliopsida</taxon>
        <taxon>eudicotyledons</taxon>
        <taxon>Gunneridae</taxon>
        <taxon>Pentapetalae</taxon>
        <taxon>asterids</taxon>
        <taxon>lamiids</taxon>
        <taxon>Lamiales</taxon>
        <taxon>Oleaceae</taxon>
        <taxon>Oleeae</taxon>
        <taxon>Fraxinus</taxon>
    </lineage>
</organism>
<feature type="coiled-coil region" evidence="1">
    <location>
        <begin position="134"/>
        <end position="235"/>
    </location>
</feature>
<keyword evidence="1" id="KW-0175">Coiled coil</keyword>
<protein>
    <submittedName>
        <fullName evidence="3">Uncharacterized protein</fullName>
    </submittedName>
</protein>
<evidence type="ECO:0000313" key="4">
    <source>
        <dbReference type="Proteomes" id="UP000834106"/>
    </source>
</evidence>
<feature type="compositionally biased region" description="Polar residues" evidence="2">
    <location>
        <begin position="240"/>
        <end position="255"/>
    </location>
</feature>
<proteinExistence type="predicted"/>
<keyword evidence="4" id="KW-1185">Reference proteome</keyword>
<name>A0AAD2EDQ9_9LAMI</name>
<feature type="region of interest" description="Disordered" evidence="2">
    <location>
        <begin position="1"/>
        <end position="26"/>
    </location>
</feature>
<reference evidence="3" key="1">
    <citation type="submission" date="2023-05" db="EMBL/GenBank/DDBJ databases">
        <authorList>
            <person name="Huff M."/>
        </authorList>
    </citation>
    <scope>NUCLEOTIDE SEQUENCE</scope>
</reference>
<dbReference type="EMBL" id="OU503055">
    <property type="protein sequence ID" value="CAI9783985.1"/>
    <property type="molecule type" value="Genomic_DNA"/>
</dbReference>
<dbReference type="PANTHER" id="PTHR35493:SF1">
    <property type="entry name" value="STRUCTURAL MAINTENANCE OF CHROMOSOMES PROTEIN"/>
    <property type="match status" value="1"/>
</dbReference>
<accession>A0AAD2EDQ9</accession>
<sequence length="460" mass="50816">MASIKPATRYSNSLNSSTKSDPFSSTELTASRAITKKTTNNQINLSSMVKKLVDNKKAKNFSKDSKFIVADDFLAQDLKKNAKKGAGLSGLHKKLFKGSSGGAKRGDESSKNALTEVKGNTRTLGMVLRSERELLSLCKENEEQMAELKLLLEEKNREVEKLKDLCLKQREEMKSLKNAVLFPDVMNSQLEKLLEKQGSELNQAKHLIPSLQKQVTSLTGQLQCLAEDLEEVKADKYSAKGSSDNHFSSPRTPSCDQEEAANSWFDQEFSSGDYTTPDIPDDMFLKDLNPCLTPCYSKTKPKDFEVYDSQNDDGLSRNNMQMCHGTGFNSHARKLSKSSDCCHCSKTGNSSVRSARQSDESKCTYGKQLPSSPIPTDGECLQGDCNLALGASMVGPISLSPCHPNDTAESGQFIPIHQLSTISRVPDIITYLKSLNMILQSGLLPERSKLPKKFYVHLLT</sequence>
<dbReference type="PANTHER" id="PTHR35493">
    <property type="entry name" value="STRUCTURAL MAINTENANCE OF CHROMOSOMES PROTEIN"/>
    <property type="match status" value="1"/>
</dbReference>
<evidence type="ECO:0000256" key="2">
    <source>
        <dbReference type="SAM" id="MobiDB-lite"/>
    </source>
</evidence>
<evidence type="ECO:0000313" key="3">
    <source>
        <dbReference type="EMBL" id="CAI9783985.1"/>
    </source>
</evidence>
<feature type="region of interest" description="Disordered" evidence="2">
    <location>
        <begin position="236"/>
        <end position="258"/>
    </location>
</feature>
<dbReference type="Proteomes" id="UP000834106">
    <property type="component" value="Chromosome 20"/>
</dbReference>
<evidence type="ECO:0000256" key="1">
    <source>
        <dbReference type="SAM" id="Coils"/>
    </source>
</evidence>
<gene>
    <name evidence="3" type="ORF">FPE_LOCUS31415</name>
</gene>
<feature type="compositionally biased region" description="Polar residues" evidence="2">
    <location>
        <begin position="9"/>
        <end position="26"/>
    </location>
</feature>
<dbReference type="AlphaFoldDB" id="A0AAD2EDQ9"/>